<dbReference type="InterPro" id="IPR032710">
    <property type="entry name" value="NTF2-like_dom_sf"/>
</dbReference>
<feature type="domain" description="SnoaL-like" evidence="1">
    <location>
        <begin position="9"/>
        <end position="109"/>
    </location>
</feature>
<evidence type="ECO:0000313" key="3">
    <source>
        <dbReference type="EMBL" id="MDN3610995.1"/>
    </source>
</evidence>
<evidence type="ECO:0000259" key="1">
    <source>
        <dbReference type="Pfam" id="PF12680"/>
    </source>
</evidence>
<dbReference type="EMBL" id="JAUFQC010000001">
    <property type="protein sequence ID" value="MDN3609673.1"/>
    <property type="molecule type" value="Genomic_DNA"/>
</dbReference>
<protein>
    <submittedName>
        <fullName evidence="2">Nuclear transport factor 2 family protein</fullName>
    </submittedName>
</protein>
<reference evidence="4" key="2">
    <citation type="journal article" date="2019" name="Int. J. Syst. Evol. Microbiol.">
        <title>The Global Catalogue of Microorganisms (GCM) 10K type strain sequencing project: providing services to taxonomists for standard genome sequencing and annotation.</title>
        <authorList>
            <consortium name="The Broad Institute Genomics Platform"/>
            <consortium name="The Broad Institute Genome Sequencing Center for Infectious Disease"/>
            <person name="Wu L."/>
            <person name="Ma J."/>
        </authorList>
    </citation>
    <scope>NUCLEOTIDE SEQUENCE [LARGE SCALE GENOMIC DNA]</scope>
    <source>
        <strain evidence="4">CECT 7398</strain>
    </source>
</reference>
<dbReference type="RefSeq" id="WP_076587033.1">
    <property type="nucleotide sequence ID" value="NZ_JABEYA020000007.1"/>
</dbReference>
<keyword evidence="4" id="KW-1185">Reference proteome</keyword>
<sequence>MDVESVGHIYQQLNKNNLHLLHDVYHNDVIFEDGAHRLEGWSSLKAYFDTLYTNVNRCQFDIKEHQQLGEVGFLTWVMTLEHPKLQSGQAITVNGVSHLKFAQGRVVYHRDYFDLGEMLYENLPLLGTVIKSIKKRLGQ</sequence>
<evidence type="ECO:0000313" key="4">
    <source>
        <dbReference type="Proteomes" id="UP001238540"/>
    </source>
</evidence>
<accession>A0ABT8BSN3</accession>
<reference evidence="2" key="3">
    <citation type="submission" date="2023-06" db="EMBL/GenBank/DDBJ databases">
        <authorList>
            <person name="Lucena T."/>
            <person name="Sun Q."/>
        </authorList>
    </citation>
    <scope>NUCLEOTIDE SEQUENCE</scope>
    <source>
        <strain evidence="2">CECT 7398</strain>
    </source>
</reference>
<dbReference type="InterPro" id="IPR037401">
    <property type="entry name" value="SnoaL-like"/>
</dbReference>
<dbReference type="SUPFAM" id="SSF54427">
    <property type="entry name" value="NTF2-like"/>
    <property type="match status" value="1"/>
</dbReference>
<name>A0ABT8BSN3_9VIBR</name>
<evidence type="ECO:0000313" key="2">
    <source>
        <dbReference type="EMBL" id="MDN3609673.1"/>
    </source>
</evidence>
<gene>
    <name evidence="2" type="ORF">QWZ16_08155</name>
    <name evidence="3" type="ORF">QWZ16_15035</name>
</gene>
<comment type="caution">
    <text evidence="2">The sequence shown here is derived from an EMBL/GenBank/DDBJ whole genome shotgun (WGS) entry which is preliminary data.</text>
</comment>
<dbReference type="EMBL" id="JAUFQC010000004">
    <property type="protein sequence ID" value="MDN3610995.1"/>
    <property type="molecule type" value="Genomic_DNA"/>
</dbReference>
<dbReference type="Proteomes" id="UP001238540">
    <property type="component" value="Unassembled WGS sequence"/>
</dbReference>
<dbReference type="Gene3D" id="3.10.450.50">
    <property type="match status" value="1"/>
</dbReference>
<proteinExistence type="predicted"/>
<dbReference type="Pfam" id="PF12680">
    <property type="entry name" value="SnoaL_2"/>
    <property type="match status" value="1"/>
</dbReference>
<reference evidence="2" key="1">
    <citation type="journal article" date="2014" name="Int. J. Syst. Evol. Microbiol.">
        <title>Complete genome of a new Firmicutes species belonging to the dominant human colonic microbiota ('Ruminococcus bicirculans') reveals two chromosomes and a selective capacity to utilize plant glucans.</title>
        <authorList>
            <consortium name="NISC Comparative Sequencing Program"/>
            <person name="Wegmann U."/>
            <person name="Louis P."/>
            <person name="Goesmann A."/>
            <person name="Henrissat B."/>
            <person name="Duncan S.H."/>
            <person name="Flint H.J."/>
        </authorList>
    </citation>
    <scope>NUCLEOTIDE SEQUENCE</scope>
    <source>
        <strain evidence="2">CECT 7398</strain>
    </source>
</reference>
<organism evidence="2 4">
    <name type="scientific">Vibrio ostreicida</name>
    <dbReference type="NCBI Taxonomy" id="526588"/>
    <lineage>
        <taxon>Bacteria</taxon>
        <taxon>Pseudomonadati</taxon>
        <taxon>Pseudomonadota</taxon>
        <taxon>Gammaproteobacteria</taxon>
        <taxon>Vibrionales</taxon>
        <taxon>Vibrionaceae</taxon>
        <taxon>Vibrio</taxon>
    </lineage>
</organism>